<evidence type="ECO:0008006" key="3">
    <source>
        <dbReference type="Google" id="ProtNLM"/>
    </source>
</evidence>
<dbReference type="RefSeq" id="WP_244023615.1">
    <property type="nucleotide sequence ID" value="NZ_JALHLF010000120.1"/>
</dbReference>
<dbReference type="EMBL" id="JALHLF010000120">
    <property type="protein sequence ID" value="MCJ2184608.1"/>
    <property type="molecule type" value="Genomic_DNA"/>
</dbReference>
<gene>
    <name evidence="1" type="ORF">MTR62_18215</name>
</gene>
<protein>
    <recommendedName>
        <fullName evidence="3">Integrase</fullName>
    </recommendedName>
</protein>
<comment type="caution">
    <text evidence="1">The sequence shown here is derived from an EMBL/GenBank/DDBJ whole genome shotgun (WGS) entry which is preliminary data.</text>
</comment>
<proteinExistence type="predicted"/>
<keyword evidence="2" id="KW-1185">Reference proteome</keyword>
<name>A0ABT0BID1_9SPHN</name>
<evidence type="ECO:0000313" key="1">
    <source>
        <dbReference type="EMBL" id="MCJ2184608.1"/>
    </source>
</evidence>
<accession>A0ABT0BID1</accession>
<evidence type="ECO:0000313" key="2">
    <source>
        <dbReference type="Proteomes" id="UP001162881"/>
    </source>
</evidence>
<dbReference type="Proteomes" id="UP001162881">
    <property type="component" value="Unassembled WGS sequence"/>
</dbReference>
<organism evidence="1 2">
    <name type="scientific">Novosphingobium organovorum</name>
    <dbReference type="NCBI Taxonomy" id="2930092"/>
    <lineage>
        <taxon>Bacteria</taxon>
        <taxon>Pseudomonadati</taxon>
        <taxon>Pseudomonadota</taxon>
        <taxon>Alphaproteobacteria</taxon>
        <taxon>Sphingomonadales</taxon>
        <taxon>Sphingomonadaceae</taxon>
        <taxon>Novosphingobium</taxon>
    </lineage>
</organism>
<sequence length="289" mass="32611">MSAIGIDGLPCDKIDEEFIKQFRKWSATQAVIIGKGKNETLRLRAPSTTEASVRQMKAVINYAFARENIRRPARISPRPPSAVDHTPTYRSSISELAEMFTYCLTPAPPAGELWTVKQRINAKQQRASLLAFLRISVATWCRPDAVHDFSTAKCRAQWDPHSRAINLNQRSRAQTKKRRPTVVAPRQLIPILEQTDGFMVPVKNVRKPFEAMPRELQMPRERETGLKLIRRSIAQLARSRIGETQWQQGKIMLGHAEASTSDLYALPDPANLGLALEHFSITPGHIRTS</sequence>
<reference evidence="1" key="1">
    <citation type="submission" date="2022-03" db="EMBL/GenBank/DDBJ databases">
        <title>Identification of a novel bacterium isolated from mangrove sediments.</title>
        <authorList>
            <person name="Pan X."/>
        </authorList>
    </citation>
    <scope>NUCLEOTIDE SEQUENCE</scope>
    <source>
        <strain evidence="1">B1949</strain>
    </source>
</reference>